<dbReference type="InterPro" id="IPR002489">
    <property type="entry name" value="Glu_synth_asu_C"/>
</dbReference>
<dbReference type="Pfam" id="PF13522">
    <property type="entry name" value="GATase_6"/>
    <property type="match status" value="1"/>
</dbReference>
<dbReference type="SUPFAM" id="SSF56235">
    <property type="entry name" value="N-terminal nucleophile aminohydrolases (Ntn hydrolases)"/>
    <property type="match status" value="1"/>
</dbReference>
<dbReference type="Proteomes" id="UP000053352">
    <property type="component" value="Unassembled WGS sequence"/>
</dbReference>
<dbReference type="SUPFAM" id="SSF69336">
    <property type="entry name" value="Alpha subunit of glutamate synthase, C-terminal domain"/>
    <property type="match status" value="1"/>
</dbReference>
<comment type="caution">
    <text evidence="2">The sequence shown here is derived from an EMBL/GenBank/DDBJ whole genome shotgun (WGS) entry which is preliminary data.</text>
</comment>
<keyword evidence="3" id="KW-1185">Reference proteome</keyword>
<dbReference type="Gene3D" id="2.160.20.60">
    <property type="entry name" value="Glutamate synthase, alpha subunit, C-terminal domain"/>
    <property type="match status" value="1"/>
</dbReference>
<dbReference type="PANTHER" id="PTHR39673:SF5">
    <property type="entry name" value="TUNGSTEN-CONTAINING FORMYLMETHANOFURAN DEHYDROGENASE 2 SUBUNIT C"/>
    <property type="match status" value="1"/>
</dbReference>
<dbReference type="InterPro" id="IPR029055">
    <property type="entry name" value="Ntn_hydrolases_N"/>
</dbReference>
<dbReference type="Pfam" id="PF01493">
    <property type="entry name" value="GXGXG"/>
    <property type="match status" value="1"/>
</dbReference>
<sequence>MCGIAGVASLDERPVSSRLVVEALEAMRERGTEHGAGYAAYSPEPRGLVRVRVFTRVGVDEEAEERLLGPLAVSGPRRLVDLGHGVAVDEWLLADYPPAEVLGGLWVLQASRYLEVWKSIGWPGEVASAYRLGGREARAWIGHTRYPTNSPGFQPWLAHPFSMGETVIVHNGDLSSYGSNRRLVQYRLGLKKFTGNDSEVIAYLIEMLFRDGYTAADVAEVLSGARGPRWARLDGPHAVIYIHGEARGPVFGAFVDQHHLRPLYVTVTEDRVYVASEAAAVKAMNPAARPRMLRGGGYVVVYPDGEVEARGLAGGKPLPEPPRPPAWAVDASRMSRVELNQALAAMLERAGYAAAYNLAGHRYVANGLGPGRLELWGIVGNASLNLVRGLDARIYGDAQEDLGDSMEGSRVVVYGSVGDTAGQAMRSGELHVLGDAGNRLGVQMKGGVIVVRGDVGDYLGEFMAGGTIVVLGRAGRYIASGMVGGRIYIRGRVPLSHIGKAPPRSQVERYIRAMAERGEISREQMSRALQSQTVDELQEALGEKFERLAKLWGVLHVGYPHAEYRYLRGDEVEELGKILRSHVDATGVALDVEELLTHKYTVINAARVGH</sequence>
<dbReference type="EMBL" id="LNTB01000001">
    <property type="protein sequence ID" value="KSW11558.1"/>
    <property type="molecule type" value="Genomic_DNA"/>
</dbReference>
<dbReference type="PROSITE" id="PS51278">
    <property type="entry name" value="GATASE_TYPE_2"/>
    <property type="match status" value="1"/>
</dbReference>
<reference evidence="2 3" key="1">
    <citation type="submission" date="2015-11" db="EMBL/GenBank/DDBJ databases">
        <title>Genome sequence of Pyrodictium occultum PL-19, a marine hyperthermophilic archaeon isolated from Volcano, Italy.</title>
        <authorList>
            <person name="Utturkar S."/>
            <person name="Huber H."/>
            <person name="Leptihn S."/>
            <person name="Brown S."/>
            <person name="Stetter K.O."/>
            <person name="Podar M."/>
        </authorList>
    </citation>
    <scope>NUCLEOTIDE SEQUENCE [LARGE SCALE GENOMIC DNA]</scope>
    <source>
        <strain evidence="2 3">PL-19</strain>
    </source>
</reference>
<protein>
    <recommendedName>
        <fullName evidence="1">Glutamine amidotransferase type-2 domain-containing protein</fullName>
    </recommendedName>
</protein>
<gene>
    <name evidence="2" type="ORF">CF15_01605</name>
</gene>
<dbReference type="InterPro" id="IPR017932">
    <property type="entry name" value="GATase_2_dom"/>
</dbReference>
<dbReference type="PANTHER" id="PTHR39673">
    <property type="entry name" value="TUNGSTEN FORMYLMETHANOFURAN DEHYDROGENASE, SUBUNIT C (FWDC)"/>
    <property type="match status" value="1"/>
</dbReference>
<evidence type="ECO:0000313" key="3">
    <source>
        <dbReference type="Proteomes" id="UP000053352"/>
    </source>
</evidence>
<evidence type="ECO:0000259" key="1">
    <source>
        <dbReference type="PROSITE" id="PS51278"/>
    </source>
</evidence>
<feature type="domain" description="Glutamine amidotransferase type-2" evidence="1">
    <location>
        <begin position="2"/>
        <end position="304"/>
    </location>
</feature>
<dbReference type="AlphaFoldDB" id="A0A0V8RU23"/>
<dbReference type="GO" id="GO:0016491">
    <property type="term" value="F:oxidoreductase activity"/>
    <property type="evidence" value="ECO:0007669"/>
    <property type="project" value="InterPro"/>
</dbReference>
<dbReference type="OrthoDB" id="2513at2157"/>
<dbReference type="STRING" id="2309.CF15_01605"/>
<dbReference type="InterPro" id="IPR036485">
    <property type="entry name" value="Glu_synth_asu_C_sf"/>
</dbReference>
<organism evidence="2 3">
    <name type="scientific">Pyrodictium occultum</name>
    <dbReference type="NCBI Taxonomy" id="2309"/>
    <lineage>
        <taxon>Archaea</taxon>
        <taxon>Thermoproteota</taxon>
        <taxon>Thermoprotei</taxon>
        <taxon>Desulfurococcales</taxon>
        <taxon>Pyrodictiaceae</taxon>
        <taxon>Pyrodictium</taxon>
    </lineage>
</organism>
<evidence type="ECO:0000313" key="2">
    <source>
        <dbReference type="EMBL" id="KSW11558.1"/>
    </source>
</evidence>
<dbReference type="RefSeq" id="WP_058370234.1">
    <property type="nucleotide sequence ID" value="NZ_LNTB01000001.1"/>
</dbReference>
<accession>A0A0V8RU23</accession>
<name>A0A0V8RU23_PYROC</name>
<dbReference type="Gene3D" id="3.60.20.10">
    <property type="entry name" value="Glutamine Phosphoribosylpyrophosphate, subunit 1, domain 1"/>
    <property type="match status" value="1"/>
</dbReference>
<proteinExistence type="predicted"/>